<feature type="chain" id="PRO_5045839687" description="Lipocalin-like domain-containing protein" evidence="1">
    <location>
        <begin position="20"/>
        <end position="189"/>
    </location>
</feature>
<proteinExistence type="predicted"/>
<keyword evidence="1" id="KW-0732">Signal</keyword>
<evidence type="ECO:0000313" key="2">
    <source>
        <dbReference type="EMBL" id="MCW4451794.1"/>
    </source>
</evidence>
<feature type="signal peptide" evidence="1">
    <location>
        <begin position="1"/>
        <end position="19"/>
    </location>
</feature>
<gene>
    <name evidence="2" type="ORF">OK344_06185</name>
</gene>
<comment type="caution">
    <text evidence="2">The sequence shown here is derived from an EMBL/GenBank/DDBJ whole genome shotgun (WGS) entry which is preliminary data.</text>
</comment>
<evidence type="ECO:0000313" key="3">
    <source>
        <dbReference type="Proteomes" id="UP001209107"/>
    </source>
</evidence>
<name>A0ABT3JM12_9FLAO</name>
<evidence type="ECO:0008006" key="4">
    <source>
        <dbReference type="Google" id="ProtNLM"/>
    </source>
</evidence>
<dbReference type="EMBL" id="JAPCHZ010000002">
    <property type="protein sequence ID" value="MCW4451794.1"/>
    <property type="molecule type" value="Genomic_DNA"/>
</dbReference>
<dbReference type="Proteomes" id="UP001209107">
    <property type="component" value="Unassembled WGS sequence"/>
</dbReference>
<organism evidence="2 3">
    <name type="scientific">Kaistella yananensis</name>
    <dbReference type="NCBI Taxonomy" id="2989820"/>
    <lineage>
        <taxon>Bacteria</taxon>
        <taxon>Pseudomonadati</taxon>
        <taxon>Bacteroidota</taxon>
        <taxon>Flavobacteriia</taxon>
        <taxon>Flavobacteriales</taxon>
        <taxon>Weeksellaceae</taxon>
        <taxon>Chryseobacterium group</taxon>
        <taxon>Kaistella</taxon>
    </lineage>
</organism>
<sequence>MRILSIICFILLLPFTSCTDTEKEKKLEERENSLIQKEKEFAAKEDEYRNLLAMRDSIITQADSVVVNTLPANIPGKWNGKMVCTESNCPEHAIGDQRTDIWEFSENGKTVLAKVTDRSGNLKVYSGNYSNSELNLQSKEDSTSTRKTEINLIWNNLQANSLKGIRKVSANNNCVAKFTLELEKSKTKL</sequence>
<keyword evidence="3" id="KW-1185">Reference proteome</keyword>
<reference evidence="2 3" key="1">
    <citation type="submission" date="2022-10" db="EMBL/GenBank/DDBJ databases">
        <title>Kaistella sp. BT-6-1-3.</title>
        <authorList>
            <person name="Ai J."/>
            <person name="Deng Z."/>
        </authorList>
    </citation>
    <scope>NUCLEOTIDE SEQUENCE [LARGE SCALE GENOMIC DNA]</scope>
    <source>
        <strain evidence="2 3">BT6-1-3</strain>
    </source>
</reference>
<protein>
    <recommendedName>
        <fullName evidence="4">Lipocalin-like domain-containing protein</fullName>
    </recommendedName>
</protein>
<accession>A0ABT3JM12</accession>
<dbReference type="RefSeq" id="WP_265143960.1">
    <property type="nucleotide sequence ID" value="NZ_JAPCHZ010000002.1"/>
</dbReference>
<evidence type="ECO:0000256" key="1">
    <source>
        <dbReference type="SAM" id="SignalP"/>
    </source>
</evidence>